<reference evidence="1 2" key="1">
    <citation type="submission" date="2024-01" db="EMBL/GenBank/DDBJ databases">
        <title>The genomes of 5 underutilized Papilionoideae crops provide insights into root nodulation and disease resistanc.</title>
        <authorList>
            <person name="Jiang F."/>
        </authorList>
    </citation>
    <scope>NUCLEOTIDE SEQUENCE [LARGE SCALE GENOMIC DNA]</scope>
    <source>
        <strain evidence="1">LVBAO_FW01</strain>
        <tissue evidence="1">Leaves</tissue>
    </source>
</reference>
<name>A0AAN9R6U6_CANGL</name>
<comment type="caution">
    <text evidence="1">The sequence shown here is derived from an EMBL/GenBank/DDBJ whole genome shotgun (WGS) entry which is preliminary data.</text>
</comment>
<evidence type="ECO:0000313" key="2">
    <source>
        <dbReference type="Proteomes" id="UP001367508"/>
    </source>
</evidence>
<dbReference type="EMBL" id="JAYMYQ010000001">
    <property type="protein sequence ID" value="KAK7360049.1"/>
    <property type="molecule type" value="Genomic_DNA"/>
</dbReference>
<keyword evidence="2" id="KW-1185">Reference proteome</keyword>
<sequence>MEGSNLETLDGMQRANPLRYTQMLSRGIQVTRLTTRATPFMTLVGIGNICVHASVISSSCCGGLARASNISLDTCWSR</sequence>
<proteinExistence type="predicted"/>
<accession>A0AAN9R6U6</accession>
<dbReference type="AlphaFoldDB" id="A0AAN9R6U6"/>
<evidence type="ECO:0000313" key="1">
    <source>
        <dbReference type="EMBL" id="KAK7360049.1"/>
    </source>
</evidence>
<dbReference type="Proteomes" id="UP001367508">
    <property type="component" value="Unassembled WGS sequence"/>
</dbReference>
<protein>
    <submittedName>
        <fullName evidence="1">Uncharacterized protein</fullName>
    </submittedName>
</protein>
<organism evidence="1 2">
    <name type="scientific">Canavalia gladiata</name>
    <name type="common">Sword bean</name>
    <name type="synonym">Dolichos gladiatus</name>
    <dbReference type="NCBI Taxonomy" id="3824"/>
    <lineage>
        <taxon>Eukaryota</taxon>
        <taxon>Viridiplantae</taxon>
        <taxon>Streptophyta</taxon>
        <taxon>Embryophyta</taxon>
        <taxon>Tracheophyta</taxon>
        <taxon>Spermatophyta</taxon>
        <taxon>Magnoliopsida</taxon>
        <taxon>eudicotyledons</taxon>
        <taxon>Gunneridae</taxon>
        <taxon>Pentapetalae</taxon>
        <taxon>rosids</taxon>
        <taxon>fabids</taxon>
        <taxon>Fabales</taxon>
        <taxon>Fabaceae</taxon>
        <taxon>Papilionoideae</taxon>
        <taxon>50 kb inversion clade</taxon>
        <taxon>NPAAA clade</taxon>
        <taxon>indigoferoid/millettioid clade</taxon>
        <taxon>Phaseoleae</taxon>
        <taxon>Canavalia</taxon>
    </lineage>
</organism>
<gene>
    <name evidence="1" type="ORF">VNO77_02021</name>
</gene>